<dbReference type="SUPFAM" id="SSF56672">
    <property type="entry name" value="DNA/RNA polymerases"/>
    <property type="match status" value="1"/>
</dbReference>
<dbReference type="InterPro" id="IPR000477">
    <property type="entry name" value="RT_dom"/>
</dbReference>
<protein>
    <recommendedName>
        <fullName evidence="1">Reverse transcriptase domain-containing protein</fullName>
    </recommendedName>
</protein>
<reference evidence="2 3" key="1">
    <citation type="journal article" date="2021" name="Commun. Biol.">
        <title>The genome of Shorea leprosula (Dipterocarpaceae) highlights the ecological relevance of drought in aseasonal tropical rainforests.</title>
        <authorList>
            <person name="Ng K.K.S."/>
            <person name="Kobayashi M.J."/>
            <person name="Fawcett J.A."/>
            <person name="Hatakeyama M."/>
            <person name="Paape T."/>
            <person name="Ng C.H."/>
            <person name="Ang C.C."/>
            <person name="Tnah L.H."/>
            <person name="Lee C.T."/>
            <person name="Nishiyama T."/>
            <person name="Sese J."/>
            <person name="O'Brien M.J."/>
            <person name="Copetti D."/>
            <person name="Mohd Noor M.I."/>
            <person name="Ong R.C."/>
            <person name="Putra M."/>
            <person name="Sireger I.Z."/>
            <person name="Indrioko S."/>
            <person name="Kosugi Y."/>
            <person name="Izuno A."/>
            <person name="Isagi Y."/>
            <person name="Lee S.L."/>
            <person name="Shimizu K.K."/>
        </authorList>
    </citation>
    <scope>NUCLEOTIDE SEQUENCE [LARGE SCALE GENOMIC DNA]</scope>
    <source>
        <strain evidence="2">214</strain>
    </source>
</reference>
<dbReference type="EMBL" id="BPVZ01000021">
    <property type="protein sequence ID" value="GKV04135.1"/>
    <property type="molecule type" value="Genomic_DNA"/>
</dbReference>
<dbReference type="PANTHER" id="PTHR24559">
    <property type="entry name" value="TRANSPOSON TY3-I GAG-POL POLYPROTEIN"/>
    <property type="match status" value="1"/>
</dbReference>
<dbReference type="Pfam" id="PF00078">
    <property type="entry name" value="RVT_1"/>
    <property type="match status" value="1"/>
</dbReference>
<dbReference type="AlphaFoldDB" id="A0AAV5IUG8"/>
<dbReference type="InterPro" id="IPR053134">
    <property type="entry name" value="RNA-dir_DNA_polymerase"/>
</dbReference>
<dbReference type="CDD" id="cd01647">
    <property type="entry name" value="RT_LTR"/>
    <property type="match status" value="1"/>
</dbReference>
<evidence type="ECO:0000259" key="1">
    <source>
        <dbReference type="Pfam" id="PF00078"/>
    </source>
</evidence>
<organism evidence="2 3">
    <name type="scientific">Rubroshorea leprosula</name>
    <dbReference type="NCBI Taxonomy" id="152421"/>
    <lineage>
        <taxon>Eukaryota</taxon>
        <taxon>Viridiplantae</taxon>
        <taxon>Streptophyta</taxon>
        <taxon>Embryophyta</taxon>
        <taxon>Tracheophyta</taxon>
        <taxon>Spermatophyta</taxon>
        <taxon>Magnoliopsida</taxon>
        <taxon>eudicotyledons</taxon>
        <taxon>Gunneridae</taxon>
        <taxon>Pentapetalae</taxon>
        <taxon>rosids</taxon>
        <taxon>malvids</taxon>
        <taxon>Malvales</taxon>
        <taxon>Dipterocarpaceae</taxon>
        <taxon>Rubroshorea</taxon>
    </lineage>
</organism>
<proteinExistence type="predicted"/>
<evidence type="ECO:0000313" key="2">
    <source>
        <dbReference type="EMBL" id="GKV04135.1"/>
    </source>
</evidence>
<feature type="domain" description="Reverse transcriptase" evidence="1">
    <location>
        <begin position="366"/>
        <end position="463"/>
    </location>
</feature>
<evidence type="ECO:0000313" key="3">
    <source>
        <dbReference type="Proteomes" id="UP001054252"/>
    </source>
</evidence>
<dbReference type="Gene3D" id="3.30.70.270">
    <property type="match status" value="1"/>
</dbReference>
<keyword evidence="3" id="KW-1185">Reference proteome</keyword>
<dbReference type="InterPro" id="IPR043128">
    <property type="entry name" value="Rev_trsase/Diguanyl_cyclase"/>
</dbReference>
<sequence length="464" mass="52843">MQVHQKKGESLRDYMQQFKKATLDIDNVPDTICLSVLLHGLKRGRFLDYLLEIPSKTWNEVNDRSPILAQIRHLIKKPPPPLHDPSRADKSKHCDYHHAYGHNTEGCQHLKDKREFLARNGKLEGYVQKPYAQQPTQTHFVQRAEHTGDVSSIGEAKDRELPPKTKKIGKGGQSARGRKAYARQVMTVNKNKPLKQPFEEAEWENAPITFSLADYKRAEGELDVMMPYADLFLATIHIGIHNVNKVDISQPHLCMKFPTPQGIGVLKGNQKMARACYQDTFNKVELAAAWKAEPTEPVETVPLNPDMPERIVKVGTKLTAEERAEPLELLKVNQDVFTWTTNEMPSIPTELAVHRRSTIPIRRLVKPNGKWRICIDFTNLNEACPKDPHPLLNVEKLVERAVGHERMSFLDASSGYYQVQLLLDDQEKTAFYVGDAIYCYVMMTFGLKNAGATYQKLVQVVFKL</sequence>
<dbReference type="InterPro" id="IPR043502">
    <property type="entry name" value="DNA/RNA_pol_sf"/>
</dbReference>
<dbReference type="PANTHER" id="PTHR24559:SF444">
    <property type="entry name" value="REVERSE TRANSCRIPTASE DOMAIN-CONTAINING PROTEIN"/>
    <property type="match status" value="1"/>
</dbReference>
<dbReference type="Proteomes" id="UP001054252">
    <property type="component" value="Unassembled WGS sequence"/>
</dbReference>
<dbReference type="Gene3D" id="3.10.10.10">
    <property type="entry name" value="HIV Type 1 Reverse Transcriptase, subunit A, domain 1"/>
    <property type="match status" value="1"/>
</dbReference>
<name>A0AAV5IUG8_9ROSI</name>
<gene>
    <name evidence="2" type="ORF">SLEP1_g16333</name>
</gene>
<comment type="caution">
    <text evidence="2">The sequence shown here is derived from an EMBL/GenBank/DDBJ whole genome shotgun (WGS) entry which is preliminary data.</text>
</comment>
<accession>A0AAV5IUG8</accession>